<dbReference type="GO" id="GO:0160147">
    <property type="term" value="F:tRNA pseudouridine(38-40) synthase activity"/>
    <property type="evidence" value="ECO:0007669"/>
    <property type="project" value="UniProtKB-EC"/>
</dbReference>
<keyword evidence="2 4" id="KW-0819">tRNA processing</keyword>
<name>A0A1L6MYP5_9BACT</name>
<evidence type="ECO:0000256" key="5">
    <source>
        <dbReference type="PIRSR" id="PIRSR001430-1"/>
    </source>
</evidence>
<evidence type="ECO:0000256" key="1">
    <source>
        <dbReference type="ARBA" id="ARBA00009375"/>
    </source>
</evidence>
<feature type="domain" description="Pseudouridine synthase I TruA alpha/beta" evidence="8">
    <location>
        <begin position="38"/>
        <end position="126"/>
    </location>
</feature>
<dbReference type="InterPro" id="IPR020094">
    <property type="entry name" value="TruA/RsuA/RluB/E/F_N"/>
</dbReference>
<dbReference type="KEGG" id="pabo:BCY86_07510"/>
<dbReference type="EC" id="5.4.99.12" evidence="4"/>
<comment type="caution">
    <text evidence="4">Lacks conserved residue(s) required for the propagation of feature annotation.</text>
</comment>
<evidence type="ECO:0000259" key="8">
    <source>
        <dbReference type="Pfam" id="PF01416"/>
    </source>
</evidence>
<comment type="catalytic activity">
    <reaction evidence="4 7">
        <text>uridine(38/39/40) in tRNA = pseudouridine(38/39/40) in tRNA</text>
        <dbReference type="Rhea" id="RHEA:22376"/>
        <dbReference type="Rhea" id="RHEA-COMP:10085"/>
        <dbReference type="Rhea" id="RHEA-COMP:10087"/>
        <dbReference type="ChEBI" id="CHEBI:65314"/>
        <dbReference type="ChEBI" id="CHEBI:65315"/>
        <dbReference type="EC" id="5.4.99.12"/>
    </reaction>
</comment>
<evidence type="ECO:0000313" key="9">
    <source>
        <dbReference type="EMBL" id="APS00538.1"/>
    </source>
</evidence>
<dbReference type="SUPFAM" id="SSF55120">
    <property type="entry name" value="Pseudouridine synthase"/>
    <property type="match status" value="1"/>
</dbReference>
<keyword evidence="3 4" id="KW-0413">Isomerase</keyword>
<dbReference type="InterPro" id="IPR020103">
    <property type="entry name" value="PsdUridine_synth_cat_dom_sf"/>
</dbReference>
<evidence type="ECO:0000256" key="4">
    <source>
        <dbReference type="HAMAP-Rule" id="MF_00171"/>
    </source>
</evidence>
<evidence type="ECO:0000256" key="7">
    <source>
        <dbReference type="RuleBase" id="RU003792"/>
    </source>
</evidence>
<feature type="binding site" evidence="4 6">
    <location>
        <position position="139"/>
    </location>
    <ligand>
        <name>substrate</name>
    </ligand>
</feature>
<gene>
    <name evidence="4" type="primary">truA</name>
    <name evidence="9" type="ORF">BCY86_07510</name>
</gene>
<dbReference type="EMBL" id="CP016908">
    <property type="protein sequence ID" value="APS00538.1"/>
    <property type="molecule type" value="Genomic_DNA"/>
</dbReference>
<comment type="function">
    <text evidence="4">Formation of pseudouridine at positions 38, 39 and 40 in the anticodon stem and loop of transfer RNAs.</text>
</comment>
<dbReference type="Proteomes" id="UP000185544">
    <property type="component" value="Chromosome"/>
</dbReference>
<comment type="subunit">
    <text evidence="4">Homodimer.</text>
</comment>
<comment type="similarity">
    <text evidence="1 4 7">Belongs to the tRNA pseudouridine synthase TruA family.</text>
</comment>
<reference evidence="9 10" key="1">
    <citation type="submission" date="2016-08" db="EMBL/GenBank/DDBJ databases">
        <title>Identification and validation of antigenic proteins from Pajaroellobacter abortibovis using de-novo genome sequence assembly and reverse vaccinology.</title>
        <authorList>
            <person name="Welly B.T."/>
            <person name="Miller M.R."/>
            <person name="Stott J.L."/>
            <person name="Blanchard M.T."/>
            <person name="Islas-Trejo A.D."/>
            <person name="O'Rourke S.M."/>
            <person name="Young A.E."/>
            <person name="Medrano J.F."/>
            <person name="Van Eenennaam A.L."/>
        </authorList>
    </citation>
    <scope>NUCLEOTIDE SEQUENCE [LARGE SCALE GENOMIC DNA]</scope>
    <source>
        <strain evidence="9 10">BTF92-0548A/99-0131</strain>
    </source>
</reference>
<dbReference type="InterPro" id="IPR020097">
    <property type="entry name" value="PsdUridine_synth_TruA_a/b_dom"/>
</dbReference>
<dbReference type="AlphaFoldDB" id="A0A1L6MYP5"/>
<protein>
    <recommendedName>
        <fullName evidence="4">tRNA pseudouridine synthase A</fullName>
        <ecNumber evidence="4">5.4.99.12</ecNumber>
    </recommendedName>
    <alternativeName>
        <fullName evidence="4">tRNA pseudouridine(38-40) synthase</fullName>
    </alternativeName>
    <alternativeName>
        <fullName evidence="4">tRNA pseudouridylate synthase I</fullName>
    </alternativeName>
    <alternativeName>
        <fullName evidence="4">tRNA-uridine isomerase I</fullName>
    </alternativeName>
</protein>
<dbReference type="STRING" id="1882918.BCY86_07510"/>
<dbReference type="Gene3D" id="3.30.70.660">
    <property type="entry name" value="Pseudouridine synthase I, catalytic domain, C-terminal subdomain"/>
    <property type="match status" value="1"/>
</dbReference>
<proteinExistence type="inferred from homology"/>
<dbReference type="GO" id="GO:0003723">
    <property type="term" value="F:RNA binding"/>
    <property type="evidence" value="ECO:0007669"/>
    <property type="project" value="InterPro"/>
</dbReference>
<dbReference type="PANTHER" id="PTHR11142">
    <property type="entry name" value="PSEUDOURIDYLATE SYNTHASE"/>
    <property type="match status" value="1"/>
</dbReference>
<dbReference type="Gene3D" id="3.30.70.580">
    <property type="entry name" value="Pseudouridine synthase I, catalytic domain, N-terminal subdomain"/>
    <property type="match status" value="1"/>
</dbReference>
<dbReference type="PIRSF" id="PIRSF001430">
    <property type="entry name" value="tRNA_psdUrid_synth"/>
    <property type="match status" value="1"/>
</dbReference>
<evidence type="ECO:0000313" key="10">
    <source>
        <dbReference type="Proteomes" id="UP000185544"/>
    </source>
</evidence>
<dbReference type="InterPro" id="IPR001406">
    <property type="entry name" value="PsdUridine_synth_TruA"/>
</dbReference>
<keyword evidence="10" id="KW-1185">Reference proteome</keyword>
<sequence>MKSLPLLNPPLLDSFPTAYPQAVPSVTDGRMGILLEVAYDGTGFHGWASQRNVRTVEQTLRDAIAVLDPSVVRIRGTSRTDAGVHAQAQWVAFDTGRVLSTRAWMLALNHHLPEDVSVRSACLVPVGFTPRFACRSKRYHYQVLFDKGRDPLSRYRAWRVLWAVDPECLKREAETMVGKHDFAAFRGASDRRETTVRTIHEVSVETQGKWMSIRMKGDSFLYHMVRILVGTLVCVGAGKLEEGALYRAFTSRKREDAGLTAPPHGLTLEEVDLEFPSNMRELWPPSTHLFSSSEIALKGG</sequence>
<dbReference type="NCBIfam" id="TIGR00071">
    <property type="entry name" value="hisT_truA"/>
    <property type="match status" value="1"/>
</dbReference>
<accession>A0A1L6MYP5</accession>
<feature type="domain" description="Pseudouridine synthase I TruA alpha/beta" evidence="8">
    <location>
        <begin position="173"/>
        <end position="272"/>
    </location>
</feature>
<evidence type="ECO:0000256" key="2">
    <source>
        <dbReference type="ARBA" id="ARBA00022694"/>
    </source>
</evidence>
<organism evidence="9 10">
    <name type="scientific">Pajaroellobacter abortibovis</name>
    <dbReference type="NCBI Taxonomy" id="1882918"/>
    <lineage>
        <taxon>Bacteria</taxon>
        <taxon>Pseudomonadati</taxon>
        <taxon>Myxococcota</taxon>
        <taxon>Polyangia</taxon>
        <taxon>Polyangiales</taxon>
        <taxon>Polyangiaceae</taxon>
    </lineage>
</organism>
<dbReference type="GO" id="GO:0031119">
    <property type="term" value="P:tRNA pseudouridine synthesis"/>
    <property type="evidence" value="ECO:0007669"/>
    <property type="project" value="UniProtKB-UniRule"/>
</dbReference>
<evidence type="ECO:0000256" key="6">
    <source>
        <dbReference type="PIRSR" id="PIRSR001430-2"/>
    </source>
</evidence>
<evidence type="ECO:0000256" key="3">
    <source>
        <dbReference type="ARBA" id="ARBA00023235"/>
    </source>
</evidence>
<feature type="active site" description="Nucleophile" evidence="4 5">
    <location>
        <position position="81"/>
    </location>
</feature>
<dbReference type="InterPro" id="IPR020095">
    <property type="entry name" value="PsdUridine_synth_TruA_C"/>
</dbReference>
<dbReference type="HAMAP" id="MF_00171">
    <property type="entry name" value="TruA"/>
    <property type="match status" value="1"/>
</dbReference>
<dbReference type="Pfam" id="PF01416">
    <property type="entry name" value="PseudoU_synth_1"/>
    <property type="match status" value="2"/>
</dbReference>
<dbReference type="CDD" id="cd02570">
    <property type="entry name" value="PseudoU_synth_EcTruA"/>
    <property type="match status" value="1"/>
</dbReference>
<dbReference type="FunFam" id="3.30.70.580:FF:000001">
    <property type="entry name" value="tRNA pseudouridine synthase A"/>
    <property type="match status" value="1"/>
</dbReference>
<dbReference type="PANTHER" id="PTHR11142:SF0">
    <property type="entry name" value="TRNA PSEUDOURIDINE SYNTHASE-LIKE 1"/>
    <property type="match status" value="1"/>
</dbReference>